<dbReference type="AlphaFoldDB" id="A0ABD6CM32"/>
<organism evidence="3 4">
    <name type="scientific">Halobellus rarus</name>
    <dbReference type="NCBI Taxonomy" id="1126237"/>
    <lineage>
        <taxon>Archaea</taxon>
        <taxon>Methanobacteriati</taxon>
        <taxon>Methanobacteriota</taxon>
        <taxon>Stenosarchaea group</taxon>
        <taxon>Halobacteria</taxon>
        <taxon>Halobacteriales</taxon>
        <taxon>Haloferacaceae</taxon>
        <taxon>Halobellus</taxon>
    </lineage>
</organism>
<dbReference type="InterPro" id="IPR051786">
    <property type="entry name" value="ASN_synthetase/amidase"/>
</dbReference>
<gene>
    <name evidence="3" type="ORF">ACFSBX_09670</name>
</gene>
<dbReference type="InterPro" id="IPR014729">
    <property type="entry name" value="Rossmann-like_a/b/a_fold"/>
</dbReference>
<protein>
    <submittedName>
        <fullName evidence="3">Asparagine synthase-related protein</fullName>
    </submittedName>
</protein>
<dbReference type="SUPFAM" id="SSF56235">
    <property type="entry name" value="N-terminal nucleophile aminohydrolases (Ntn hydrolases)"/>
    <property type="match status" value="1"/>
</dbReference>
<sequence>MVGFSAIFSSQQDIESPDNLIDDHLCWTGNEIIYDYSGEKAEVKISFHDYFSERQPVTASEDVLIWIWGDLKGHEAGNKYRSRDKNTGKAELCVQLYNKFGLDFVSKLNGEFAGIIYNHQSETVHIFTDQLGSRPIYVARGDNNELVLSTQIQLIPEYSEITTSLNEKYLCEYICYNRVFGIHTPLEGIQKVPPASIQTFDLQEQRQRHTQYWYPSFKRSKKNYQEVVREFIDVFRKSLTECIEPERKYGLMLSGGSDSRLILSLYNNLISFHICDWMNREARLAQRVADTADSELHLLQRGDSYYNDIIKTSCSINNFNGYFQEGHALGFRGEIANKVDVTLLGMFSDALFKDHLFPLKELNILNNTIFLPMKEKVETLDKYLNVMSQPVPDYYEGFDTTREILEENILSNNGINHHGIHYKNLSDLVQQASYYPLTNDPDYFHYQSSVQLAPHRTPFLDKRMIEFHLSVPNQYRLRKDIINDAISILDDDLAKIPHSSTLTPVKHPYVVHWMMNNVRKFKEKFFPNEVPRPHFTDSPWPDYGKLLQYDVFGDKEVEAIQENMQSLSNIKMSEFNQLYKEISANGGDWRNIYSILTLGYMPVINNLS</sequence>
<evidence type="ECO:0000313" key="3">
    <source>
        <dbReference type="EMBL" id="MFD1599223.1"/>
    </source>
</evidence>
<dbReference type="Gene3D" id="3.40.50.620">
    <property type="entry name" value="HUPs"/>
    <property type="match status" value="1"/>
</dbReference>
<keyword evidence="4" id="KW-1185">Reference proteome</keyword>
<dbReference type="SUPFAM" id="SSF52402">
    <property type="entry name" value="Adenine nucleotide alpha hydrolases-like"/>
    <property type="match status" value="1"/>
</dbReference>
<dbReference type="RefSeq" id="WP_256422631.1">
    <property type="nucleotide sequence ID" value="NZ_JANHDI010000014.1"/>
</dbReference>
<dbReference type="Pfam" id="PF13537">
    <property type="entry name" value="GATase_7"/>
    <property type="match status" value="1"/>
</dbReference>
<comment type="caution">
    <text evidence="3">The sequence shown here is derived from an EMBL/GenBank/DDBJ whole genome shotgun (WGS) entry which is preliminary data.</text>
</comment>
<evidence type="ECO:0000313" key="4">
    <source>
        <dbReference type="Proteomes" id="UP001597085"/>
    </source>
</evidence>
<dbReference type="InterPro" id="IPR017932">
    <property type="entry name" value="GATase_2_dom"/>
</dbReference>
<reference evidence="3 4" key="1">
    <citation type="journal article" date="2019" name="Int. J. Syst. Evol. Microbiol.">
        <title>The Global Catalogue of Microorganisms (GCM) 10K type strain sequencing project: providing services to taxonomists for standard genome sequencing and annotation.</title>
        <authorList>
            <consortium name="The Broad Institute Genomics Platform"/>
            <consortium name="The Broad Institute Genome Sequencing Center for Infectious Disease"/>
            <person name="Wu L."/>
            <person name="Ma J."/>
        </authorList>
    </citation>
    <scope>NUCLEOTIDE SEQUENCE [LARGE SCALE GENOMIC DNA]</scope>
    <source>
        <strain evidence="3 4">CGMCC 1.12121</strain>
    </source>
</reference>
<dbReference type="InterPro" id="IPR029055">
    <property type="entry name" value="Ntn_hydrolases_N"/>
</dbReference>
<proteinExistence type="predicted"/>
<feature type="domain" description="Asparagine synthetase" evidence="1">
    <location>
        <begin position="233"/>
        <end position="495"/>
    </location>
</feature>
<accession>A0ABD6CM32</accession>
<feature type="domain" description="Glutamine amidotransferase type-2" evidence="2">
    <location>
        <begin position="48"/>
        <end position="155"/>
    </location>
</feature>
<dbReference type="EMBL" id="JBHUDK010000008">
    <property type="protein sequence ID" value="MFD1599223.1"/>
    <property type="molecule type" value="Genomic_DNA"/>
</dbReference>
<evidence type="ECO:0000259" key="1">
    <source>
        <dbReference type="Pfam" id="PF00733"/>
    </source>
</evidence>
<name>A0ABD6CM32_9EURY</name>
<dbReference type="InterPro" id="IPR001962">
    <property type="entry name" value="Asn_synthase"/>
</dbReference>
<dbReference type="Proteomes" id="UP001597085">
    <property type="component" value="Unassembled WGS sequence"/>
</dbReference>
<dbReference type="PANTHER" id="PTHR43284">
    <property type="entry name" value="ASPARAGINE SYNTHETASE (GLUTAMINE-HYDROLYZING)"/>
    <property type="match status" value="1"/>
</dbReference>
<dbReference type="PANTHER" id="PTHR43284:SF1">
    <property type="entry name" value="ASPARAGINE SYNTHETASE"/>
    <property type="match status" value="1"/>
</dbReference>
<evidence type="ECO:0000259" key="2">
    <source>
        <dbReference type="Pfam" id="PF13537"/>
    </source>
</evidence>
<dbReference type="Gene3D" id="3.60.20.10">
    <property type="entry name" value="Glutamine Phosphoribosylpyrophosphate, subunit 1, domain 1"/>
    <property type="match status" value="1"/>
</dbReference>
<dbReference type="Pfam" id="PF00733">
    <property type="entry name" value="Asn_synthase"/>
    <property type="match status" value="1"/>
</dbReference>